<feature type="chain" id="PRO_5016117678" evidence="1">
    <location>
        <begin position="25"/>
        <end position="269"/>
    </location>
</feature>
<name>A0A2U8VYD2_9HYPH</name>
<evidence type="ECO:0000256" key="1">
    <source>
        <dbReference type="SAM" id="SignalP"/>
    </source>
</evidence>
<proteinExistence type="predicted"/>
<dbReference type="KEGG" id="meti:DK427_24320"/>
<evidence type="ECO:0000313" key="2">
    <source>
        <dbReference type="EMBL" id="AWN38468.1"/>
    </source>
</evidence>
<evidence type="ECO:0000313" key="3">
    <source>
        <dbReference type="Proteomes" id="UP000246058"/>
    </source>
</evidence>
<keyword evidence="1" id="KW-0732">Signal</keyword>
<organism evidence="2 3">
    <name type="scientific">Methylobacterium radiodurans</name>
    <dbReference type="NCBI Taxonomy" id="2202828"/>
    <lineage>
        <taxon>Bacteria</taxon>
        <taxon>Pseudomonadati</taxon>
        <taxon>Pseudomonadota</taxon>
        <taxon>Alphaproteobacteria</taxon>
        <taxon>Hyphomicrobiales</taxon>
        <taxon>Methylobacteriaceae</taxon>
        <taxon>Methylobacterium</taxon>
    </lineage>
</organism>
<dbReference type="RefSeq" id="WP_109953625.1">
    <property type="nucleotide sequence ID" value="NZ_CP029551.1"/>
</dbReference>
<keyword evidence="3" id="KW-1185">Reference proteome</keyword>
<sequence>MRNTVQTALGSLVLLVCAGVTASAADRCAAGAIDILKAASPNGYSVFRQVGDKKFFRAWLDCGDVQYGLPTAVHESVHAITGETDAYPLIGGGAVKRPPESAALFAPARIAGQFRPSLFVTTYLRPGGATAATDFRYLLDELNAYTHDLDTAIALDGLRDPDIQPAHRDGLAALMSFVALYVEAAETVPTAWSALKGPGMRPAVSALWGQAERTMVASCRVPDLGSEDGTFLRKACAPAPMSALERLLGRPPVCPKACLAPASRTASRE</sequence>
<protein>
    <submittedName>
        <fullName evidence="2">Uncharacterized protein</fullName>
    </submittedName>
</protein>
<dbReference type="AlphaFoldDB" id="A0A2U8VYD2"/>
<gene>
    <name evidence="2" type="ORF">DK427_24320</name>
</gene>
<dbReference type="Proteomes" id="UP000246058">
    <property type="component" value="Chromosome"/>
</dbReference>
<accession>A0A2U8VYD2</accession>
<dbReference type="EMBL" id="CP029551">
    <property type="protein sequence ID" value="AWN38468.1"/>
    <property type="molecule type" value="Genomic_DNA"/>
</dbReference>
<dbReference type="OrthoDB" id="7987662at2"/>
<feature type="signal peptide" evidence="1">
    <location>
        <begin position="1"/>
        <end position="24"/>
    </location>
</feature>
<reference evidence="2 3" key="1">
    <citation type="submission" date="2018-05" db="EMBL/GenBank/DDBJ databases">
        <title>Complete Genome Sequence of Methylobacterium sp. 17Sr1-43.</title>
        <authorList>
            <person name="Srinivasan S."/>
        </authorList>
    </citation>
    <scope>NUCLEOTIDE SEQUENCE [LARGE SCALE GENOMIC DNA]</scope>
    <source>
        <strain evidence="2 3">17Sr1-43</strain>
    </source>
</reference>